<dbReference type="InterPro" id="IPR015943">
    <property type="entry name" value="WD40/YVTN_repeat-like_dom_sf"/>
</dbReference>
<dbReference type="PANTHER" id="PTHR10856">
    <property type="entry name" value="CORONIN"/>
    <property type="match status" value="1"/>
</dbReference>
<keyword evidence="4" id="KW-0853">WD repeat</keyword>
<dbReference type="Proteomes" id="UP000271889">
    <property type="component" value="Unassembled WGS sequence"/>
</dbReference>
<dbReference type="PANTHER" id="PTHR10856:SF20">
    <property type="entry name" value="CORONIN-7"/>
    <property type="match status" value="1"/>
</dbReference>
<dbReference type="InterPro" id="IPR036322">
    <property type="entry name" value="WD40_repeat_dom_sf"/>
</dbReference>
<name>A0A3P6SMR6_CYLGO</name>
<dbReference type="AlphaFoldDB" id="A0A3P6SMR6"/>
<organism evidence="5 6">
    <name type="scientific">Cylicostephanus goldi</name>
    <name type="common">Nematode worm</name>
    <dbReference type="NCBI Taxonomy" id="71465"/>
    <lineage>
        <taxon>Eukaryota</taxon>
        <taxon>Metazoa</taxon>
        <taxon>Ecdysozoa</taxon>
        <taxon>Nematoda</taxon>
        <taxon>Chromadorea</taxon>
        <taxon>Rhabditida</taxon>
        <taxon>Rhabditina</taxon>
        <taxon>Rhabditomorpha</taxon>
        <taxon>Strongyloidea</taxon>
        <taxon>Strongylidae</taxon>
        <taxon>Cylicostephanus</taxon>
    </lineage>
</organism>
<evidence type="ECO:0000256" key="3">
    <source>
        <dbReference type="ARBA" id="ARBA00024838"/>
    </source>
</evidence>
<dbReference type="InterPro" id="IPR001680">
    <property type="entry name" value="WD40_rpt"/>
</dbReference>
<dbReference type="SUPFAM" id="SSF50978">
    <property type="entry name" value="WD40 repeat-like"/>
    <property type="match status" value="1"/>
</dbReference>
<dbReference type="OrthoDB" id="1850764at2759"/>
<evidence type="ECO:0000313" key="5">
    <source>
        <dbReference type="EMBL" id="VDK72609.1"/>
    </source>
</evidence>
<evidence type="ECO:0000256" key="4">
    <source>
        <dbReference type="PROSITE-ProRule" id="PRU00221"/>
    </source>
</evidence>
<comment type="function">
    <text evidence="3">F-actin regulator involved in anterograde Golgi to endosome transport: upon ubiquitination via 'Lys-33'-linked ubiquitin chains by the BCR(KLHL20) E3 ubiquitin ligase complex, interacts with EPS15 and localizes to the trans-Golgi network, where it promotes actin polymerization, thereby facilitating post-Golgi trafficking. May play a role in the maintenance of the Golgi apparatus morphology.</text>
</comment>
<protein>
    <recommendedName>
        <fullName evidence="2">Coronin-7</fullName>
    </recommendedName>
</protein>
<feature type="repeat" description="WD" evidence="4">
    <location>
        <begin position="1"/>
        <end position="30"/>
    </location>
</feature>
<dbReference type="Gene3D" id="2.130.10.10">
    <property type="entry name" value="YVTN repeat-like/Quinoprotein amine dehydrogenase"/>
    <property type="match status" value="1"/>
</dbReference>
<evidence type="ECO:0000256" key="2">
    <source>
        <dbReference type="ARBA" id="ARBA00013347"/>
    </source>
</evidence>
<sequence length="160" mass="17593">MTFNDDLLVTCSRDDNIKFWRLSGEEAVPTFECEVSVGPHVLLDSLKPHSTAANILATAALGDAYVVDVERKTSVISLTGYEDKGQSMDWSDDGKLLAISADKGRQVSEIACIPHQCFACGGLASNVPGICLRCPKWLFTDTYHGYTSRNGTRITRTFLW</sequence>
<reference evidence="5 6" key="1">
    <citation type="submission" date="2018-11" db="EMBL/GenBank/DDBJ databases">
        <authorList>
            <consortium name="Pathogen Informatics"/>
        </authorList>
    </citation>
    <scope>NUCLEOTIDE SEQUENCE [LARGE SCALE GENOMIC DNA]</scope>
</reference>
<dbReference type="InterPro" id="IPR015505">
    <property type="entry name" value="Coronin"/>
</dbReference>
<evidence type="ECO:0000313" key="6">
    <source>
        <dbReference type="Proteomes" id="UP000271889"/>
    </source>
</evidence>
<gene>
    <name evidence="5" type="ORF">CGOC_LOCUS6850</name>
</gene>
<comment type="similarity">
    <text evidence="1">Belongs to the WD repeat coronin family.</text>
</comment>
<proteinExistence type="inferred from homology"/>
<dbReference type="EMBL" id="UYRV01022900">
    <property type="protein sequence ID" value="VDK72609.1"/>
    <property type="molecule type" value="Genomic_DNA"/>
</dbReference>
<evidence type="ECO:0000256" key="1">
    <source>
        <dbReference type="ARBA" id="ARBA00009482"/>
    </source>
</evidence>
<keyword evidence="6" id="KW-1185">Reference proteome</keyword>
<dbReference type="PROSITE" id="PS50082">
    <property type="entry name" value="WD_REPEATS_2"/>
    <property type="match status" value="1"/>
</dbReference>
<accession>A0A3P6SMR6</accession>